<protein>
    <submittedName>
        <fullName evidence="2">Uncharacterized protein</fullName>
    </submittedName>
</protein>
<sequence length="301" mass="35123">MNENNEKVQNSDDLIINNNNPLSVRVDNQYKEIFNILIKEKGFTKKQLLENMITSYAQNDTQKHREENINFANEINLISSSLNDILNVFTTITVKSQDTIGSIKSFYEQKFENMKVEIETLKNNLSVLQEKNNILELANNGLSLEKEKLMSTIEEFQQKDAASKNEINSLNKRNLDLLEQINVLRSTETENHVLKSETDKLSKEIDRLNKILKDKDFENDLLNKKVTQLHEDLNELNNKRTEELKEFESKIKLDAELNKKAELIKLQSDYNELQIKNIENLGKINKMQEEIFCLKSKVKDI</sequence>
<evidence type="ECO:0000256" key="1">
    <source>
        <dbReference type="SAM" id="Coils"/>
    </source>
</evidence>
<keyword evidence="1" id="KW-0175">Coiled coil</keyword>
<feature type="coiled-coil region" evidence="1">
    <location>
        <begin position="104"/>
        <end position="250"/>
    </location>
</feature>
<proteinExistence type="predicted"/>
<reference evidence="2" key="1">
    <citation type="submission" date="2009-07" db="EMBL/GenBank/DDBJ databases">
        <authorList>
            <consortium name="US DOE Joint Genome Institute (JGI-PGF)"/>
            <person name="Lucas S."/>
            <person name="Copeland A."/>
            <person name="Lapidus A."/>
            <person name="Glavina del Rio T."/>
            <person name="Tice H."/>
            <person name="Bruce D."/>
            <person name="Goodwin L."/>
            <person name="Pitluck S."/>
            <person name="Larimer F."/>
            <person name="Land M.L."/>
            <person name="Mouttaki H."/>
            <person name="He Z."/>
            <person name="Zhou J."/>
            <person name="Hemme C.L."/>
        </authorList>
    </citation>
    <scope>NUCLEOTIDE SEQUENCE [LARGE SCALE GENOMIC DNA]</scope>
    <source>
        <strain evidence="2">DSM 2782</strain>
    </source>
</reference>
<accession>F1TD79</accession>
<dbReference type="STRING" id="588581.Cpap_1708"/>
<name>F1TD79_9FIRM</name>
<reference evidence="2" key="2">
    <citation type="submission" date="2011-01" db="EMBL/GenBank/DDBJ databases">
        <title>The Non-contiguous Finished genome of Clostridium papyrosolvens.</title>
        <authorList>
            <person name="Lucas S."/>
            <person name="Copeland A."/>
            <person name="Lapidus A."/>
            <person name="Cheng J.-F."/>
            <person name="Goodwin L."/>
            <person name="Pitluck S."/>
            <person name="Misra M."/>
            <person name="Chertkov O."/>
            <person name="Detter J.C."/>
            <person name="Han C."/>
            <person name="Tapia R."/>
            <person name="Land M."/>
            <person name="Hauser L."/>
            <person name="Kyrpides N."/>
            <person name="Ivanova N."/>
            <person name="Pagani I."/>
            <person name="Mouttaki H."/>
            <person name="He Z."/>
            <person name="Zhou J."/>
            <person name="Hemme C.L."/>
            <person name="Woyke T."/>
        </authorList>
    </citation>
    <scope>NUCLEOTIDE SEQUENCE [LARGE SCALE GENOMIC DNA]</scope>
    <source>
        <strain evidence="2">DSM 2782</strain>
    </source>
</reference>
<dbReference type="Proteomes" id="UP000003860">
    <property type="component" value="Unassembled WGS sequence"/>
</dbReference>
<keyword evidence="3" id="KW-1185">Reference proteome</keyword>
<dbReference type="OrthoDB" id="9852209at2"/>
<gene>
    <name evidence="2" type="ORF">Cpap_1708</name>
</gene>
<comment type="caution">
    <text evidence="2">The sequence shown here is derived from an EMBL/GenBank/DDBJ whole genome shotgun (WGS) entry which is preliminary data.</text>
</comment>
<evidence type="ECO:0000313" key="2">
    <source>
        <dbReference type="EMBL" id="EGD47517.1"/>
    </source>
</evidence>
<dbReference type="EMBL" id="ACXX02000007">
    <property type="protein sequence ID" value="EGD47517.1"/>
    <property type="molecule type" value="Genomic_DNA"/>
</dbReference>
<dbReference type="AlphaFoldDB" id="F1TD79"/>
<evidence type="ECO:0000313" key="3">
    <source>
        <dbReference type="Proteomes" id="UP000003860"/>
    </source>
</evidence>
<dbReference type="RefSeq" id="WP_004619378.1">
    <property type="nucleotide sequence ID" value="NZ_ACXX02000007.1"/>
</dbReference>
<organism evidence="2 3">
    <name type="scientific">Ruminiclostridium papyrosolvens DSM 2782</name>
    <dbReference type="NCBI Taxonomy" id="588581"/>
    <lineage>
        <taxon>Bacteria</taxon>
        <taxon>Bacillati</taxon>
        <taxon>Bacillota</taxon>
        <taxon>Clostridia</taxon>
        <taxon>Eubacteriales</taxon>
        <taxon>Oscillospiraceae</taxon>
        <taxon>Ruminiclostridium</taxon>
    </lineage>
</organism>